<name>A0A7J0F4E5_9ERIC</name>
<comment type="caution">
    <text evidence="2">The sequence shown here is derived from an EMBL/GenBank/DDBJ whole genome shotgun (WGS) entry which is preliminary data.</text>
</comment>
<organism evidence="2 3">
    <name type="scientific">Actinidia rufa</name>
    <dbReference type="NCBI Taxonomy" id="165716"/>
    <lineage>
        <taxon>Eukaryota</taxon>
        <taxon>Viridiplantae</taxon>
        <taxon>Streptophyta</taxon>
        <taxon>Embryophyta</taxon>
        <taxon>Tracheophyta</taxon>
        <taxon>Spermatophyta</taxon>
        <taxon>Magnoliopsida</taxon>
        <taxon>eudicotyledons</taxon>
        <taxon>Gunneridae</taxon>
        <taxon>Pentapetalae</taxon>
        <taxon>asterids</taxon>
        <taxon>Ericales</taxon>
        <taxon>Actinidiaceae</taxon>
        <taxon>Actinidia</taxon>
    </lineage>
</organism>
<evidence type="ECO:0000313" key="2">
    <source>
        <dbReference type="EMBL" id="GFY92797.1"/>
    </source>
</evidence>
<protein>
    <submittedName>
        <fullName evidence="2">Uncharacterized protein</fullName>
    </submittedName>
</protein>
<dbReference type="EMBL" id="BJWL01000008">
    <property type="protein sequence ID" value="GFY92797.1"/>
    <property type="molecule type" value="Genomic_DNA"/>
</dbReference>
<feature type="compositionally biased region" description="Basic and acidic residues" evidence="1">
    <location>
        <begin position="38"/>
        <end position="47"/>
    </location>
</feature>
<dbReference type="AlphaFoldDB" id="A0A7J0F4E5"/>
<evidence type="ECO:0000313" key="3">
    <source>
        <dbReference type="Proteomes" id="UP000585474"/>
    </source>
</evidence>
<feature type="region of interest" description="Disordered" evidence="1">
    <location>
        <begin position="19"/>
        <end position="100"/>
    </location>
</feature>
<sequence>MQRCLKRINLSKLAKRVVDKNGKEGSKVATSSNTGVVIREKRPRDEVQNLVADNSKGKEASPPSEAKKAKPSKAASRGVMPPITPRGKSSKRPSSKKPSEVLGKVTSVYASPSVAEKIFSGVILPVDREKVNKLSLDQVVTKFFHVLDQGIMLGSSLAGVGTWGMMPLSSSKACQSGESKKVGSELKKRNEDVARLETEVAELWKNEASAKENAIKEYKALDDFHEAVENFSLKYFGEGFDFCKRQLAHHCPNLGIDLDNMGLDHDLLTEEEEEDVDSIP</sequence>
<dbReference type="Proteomes" id="UP000585474">
    <property type="component" value="Unassembled WGS sequence"/>
</dbReference>
<gene>
    <name evidence="2" type="ORF">Acr_08g0011930</name>
</gene>
<accession>A0A7J0F4E5</accession>
<reference evidence="2 3" key="1">
    <citation type="submission" date="2019-07" db="EMBL/GenBank/DDBJ databases">
        <title>De Novo Assembly of kiwifruit Actinidia rufa.</title>
        <authorList>
            <person name="Sugita-Konishi S."/>
            <person name="Sato K."/>
            <person name="Mori E."/>
            <person name="Abe Y."/>
            <person name="Kisaki G."/>
            <person name="Hamano K."/>
            <person name="Suezawa K."/>
            <person name="Otani M."/>
            <person name="Fukuda T."/>
            <person name="Manabe T."/>
            <person name="Gomi K."/>
            <person name="Tabuchi M."/>
            <person name="Akimitsu K."/>
            <person name="Kataoka I."/>
        </authorList>
    </citation>
    <scope>NUCLEOTIDE SEQUENCE [LARGE SCALE GENOMIC DNA]</scope>
    <source>
        <strain evidence="3">cv. Fuchu</strain>
    </source>
</reference>
<keyword evidence="3" id="KW-1185">Reference proteome</keyword>
<proteinExistence type="predicted"/>
<evidence type="ECO:0000256" key="1">
    <source>
        <dbReference type="SAM" id="MobiDB-lite"/>
    </source>
</evidence>